<feature type="domain" description="Peptidase M48" evidence="12">
    <location>
        <begin position="160"/>
        <end position="315"/>
    </location>
</feature>
<dbReference type="PATRIC" id="fig|768679.9.peg.606"/>
<sequence>MSYGGRAIEESPTEDKSIINLLRSKKLDKVLILTELRKIVQRDKYNVAIVGVWSKGRLVEPREFKINPVVLLLPFIISIPPTLILHHLYFQMISGISAIISSNIFIFFYLKNKCIIPDYITIIKTNYNDFEFLRKNKERILADPEILGTEFEVYHFKPKNLCLVKDKAANAMAYESPMGRLIVVTTGLVAKLAPEELEAALRHEEGHIKYRHMYKLMAFLISEYILRVYLLNLVYTNISFYLIGIHLLGASLLYTSLVRLYEYEADKYAASPHLARALLKIDWNNMVDDVLHPIYSRLRFLVKTHPNTLDRVVRIWTLSEISPKR</sequence>
<dbReference type="Proteomes" id="UP000002654">
    <property type="component" value="Chromosome"/>
</dbReference>
<name>G4RNW1_THETK</name>
<keyword evidence="2 10" id="KW-0645">Protease</keyword>
<reference evidence="13 14" key="1">
    <citation type="journal article" date="2011" name="PLoS ONE">
        <title>The complete genome sequence of Thermoproteus tenax: a physiologically versatile member of the Crenarchaeota.</title>
        <authorList>
            <person name="Siebers B."/>
            <person name="Zaparty M."/>
            <person name="Raddatz G."/>
            <person name="Tjaden B."/>
            <person name="Albers S.V."/>
            <person name="Bell S.D."/>
            <person name="Blombach F."/>
            <person name="Kletzin A."/>
            <person name="Kyrpides N."/>
            <person name="Lanz C."/>
            <person name="Plagens A."/>
            <person name="Rampp M."/>
            <person name="Rosinus A."/>
            <person name="von Jan M."/>
            <person name="Makarova K.S."/>
            <person name="Klenk H.P."/>
            <person name="Schuster S.C."/>
            <person name="Hensel R."/>
        </authorList>
    </citation>
    <scope>NUCLEOTIDE SEQUENCE [LARGE SCALE GENOMIC DNA]</scope>
    <source>
        <strain evidence="14">ATCC 35583 / DSM 2078 / JCM 9277 / NBRC 100435 / Kra 1</strain>
    </source>
</reference>
<feature type="transmembrane region" description="Helical" evidence="11">
    <location>
        <begin position="89"/>
        <end position="110"/>
    </location>
</feature>
<evidence type="ECO:0000256" key="9">
    <source>
        <dbReference type="ARBA" id="ARBA00023136"/>
    </source>
</evidence>
<keyword evidence="8 10" id="KW-0482">Metalloprotease</keyword>
<evidence type="ECO:0000256" key="3">
    <source>
        <dbReference type="ARBA" id="ARBA00022692"/>
    </source>
</evidence>
<evidence type="ECO:0000256" key="4">
    <source>
        <dbReference type="ARBA" id="ARBA00022723"/>
    </source>
</evidence>
<keyword evidence="1" id="KW-1003">Cell membrane</keyword>
<keyword evidence="7 11" id="KW-1133">Transmembrane helix</keyword>
<dbReference type="KEGG" id="ttn:TTX_0592"/>
<dbReference type="PANTHER" id="PTHR43221:SF2">
    <property type="entry name" value="PROTEASE HTPX HOMOLOG"/>
    <property type="match status" value="1"/>
</dbReference>
<evidence type="ECO:0000256" key="10">
    <source>
        <dbReference type="RuleBase" id="RU003983"/>
    </source>
</evidence>
<evidence type="ECO:0000313" key="14">
    <source>
        <dbReference type="Proteomes" id="UP000002654"/>
    </source>
</evidence>
<keyword evidence="6 10" id="KW-0862">Zinc</keyword>
<dbReference type="AlphaFoldDB" id="G4RNW1"/>
<evidence type="ECO:0000256" key="1">
    <source>
        <dbReference type="ARBA" id="ARBA00022475"/>
    </source>
</evidence>
<evidence type="ECO:0000259" key="12">
    <source>
        <dbReference type="Pfam" id="PF01435"/>
    </source>
</evidence>
<evidence type="ECO:0000256" key="2">
    <source>
        <dbReference type="ARBA" id="ARBA00022670"/>
    </source>
</evidence>
<gene>
    <name evidence="13" type="primary">htpX2</name>
    <name evidence="13" type="ordered locus">TTX_0592</name>
</gene>
<dbReference type="GO" id="GO:0046872">
    <property type="term" value="F:metal ion binding"/>
    <property type="evidence" value="ECO:0007669"/>
    <property type="project" value="UniProtKB-KW"/>
</dbReference>
<dbReference type="EMBL" id="FN869859">
    <property type="protein sequence ID" value="CCC81255.1"/>
    <property type="molecule type" value="Genomic_DNA"/>
</dbReference>
<evidence type="ECO:0000256" key="7">
    <source>
        <dbReference type="ARBA" id="ARBA00022989"/>
    </source>
</evidence>
<accession>G4RNW1</accession>
<dbReference type="PaxDb" id="768679-TTX_0592"/>
<feature type="transmembrane region" description="Helical" evidence="11">
    <location>
        <begin position="64"/>
        <end position="83"/>
    </location>
</feature>
<protein>
    <submittedName>
        <fullName evidence="13">HtpX-like Zn-dependent protease</fullName>
    </submittedName>
</protein>
<evidence type="ECO:0000256" key="5">
    <source>
        <dbReference type="ARBA" id="ARBA00022801"/>
    </source>
</evidence>
<dbReference type="Gene3D" id="3.30.2010.10">
    <property type="entry name" value="Metalloproteases ('zincins'), catalytic domain"/>
    <property type="match status" value="1"/>
</dbReference>
<dbReference type="GO" id="GO:0004222">
    <property type="term" value="F:metalloendopeptidase activity"/>
    <property type="evidence" value="ECO:0007669"/>
    <property type="project" value="InterPro"/>
</dbReference>
<proteinExistence type="inferred from homology"/>
<dbReference type="STRING" id="768679.TTX_0592"/>
<comment type="cofactor">
    <cofactor evidence="10">
        <name>Zn(2+)</name>
        <dbReference type="ChEBI" id="CHEBI:29105"/>
    </cofactor>
    <text evidence="10">Binds 1 zinc ion per subunit.</text>
</comment>
<dbReference type="PANTHER" id="PTHR43221">
    <property type="entry name" value="PROTEASE HTPX"/>
    <property type="match status" value="1"/>
</dbReference>
<evidence type="ECO:0000256" key="8">
    <source>
        <dbReference type="ARBA" id="ARBA00023049"/>
    </source>
</evidence>
<dbReference type="InterPro" id="IPR001915">
    <property type="entry name" value="Peptidase_M48"/>
</dbReference>
<organism evidence="13 14">
    <name type="scientific">Thermoproteus tenax (strain ATCC 35583 / DSM 2078 / JCM 9277 / NBRC 100435 / Kra 1)</name>
    <dbReference type="NCBI Taxonomy" id="768679"/>
    <lineage>
        <taxon>Archaea</taxon>
        <taxon>Thermoproteota</taxon>
        <taxon>Thermoprotei</taxon>
        <taxon>Thermoproteales</taxon>
        <taxon>Thermoproteaceae</taxon>
        <taxon>Thermoproteus</taxon>
    </lineage>
</organism>
<keyword evidence="3 11" id="KW-0812">Transmembrane</keyword>
<keyword evidence="5 10" id="KW-0378">Hydrolase</keyword>
<keyword evidence="4" id="KW-0479">Metal-binding</keyword>
<dbReference type="GO" id="GO:0006508">
    <property type="term" value="P:proteolysis"/>
    <property type="evidence" value="ECO:0007669"/>
    <property type="project" value="UniProtKB-KW"/>
</dbReference>
<dbReference type="eggNOG" id="arCOG01333">
    <property type="taxonomic scope" value="Archaea"/>
</dbReference>
<evidence type="ECO:0000256" key="11">
    <source>
        <dbReference type="SAM" id="Phobius"/>
    </source>
</evidence>
<dbReference type="HOGENOM" id="CLU_942049_0_0_2"/>
<dbReference type="InterPro" id="IPR050083">
    <property type="entry name" value="HtpX_protease"/>
</dbReference>
<evidence type="ECO:0000256" key="6">
    <source>
        <dbReference type="ARBA" id="ARBA00022833"/>
    </source>
</evidence>
<keyword evidence="14" id="KW-1185">Reference proteome</keyword>
<evidence type="ECO:0000313" key="13">
    <source>
        <dbReference type="EMBL" id="CCC81255.1"/>
    </source>
</evidence>
<dbReference type="Pfam" id="PF01435">
    <property type="entry name" value="Peptidase_M48"/>
    <property type="match status" value="1"/>
</dbReference>
<comment type="similarity">
    <text evidence="10">Belongs to the peptidase M48 family.</text>
</comment>
<keyword evidence="9 11" id="KW-0472">Membrane</keyword>